<proteinExistence type="predicted"/>
<sequence length="252" mass="28416">MSPNRVDAFIKSNISFSCYSRTSKEASHDEVNFYWDKDAHFKNWLKNPGEDLEMDLFDSDDMNVTFTAASTKTETHVCHVNRGKPSCSPAYTKRVSVKNNTLVLKNLSSKDAGNFTIKHNKDEIISVHKVSVTEGGNRSWIYFLVAVIVIVVIAVVLVCRKRQLSQEQCCWFIGSAFDLNRSVPETHRSTKKIALSQQETSTEPSVLSVLPAEERMPVDQKCTSSVQVISPVEECVPLEEQHTLLKQDVTME</sequence>
<name>A0A553RNP3_9TELE</name>
<dbReference type="OrthoDB" id="8836910at2759"/>
<dbReference type="EMBL" id="SRMA01003582">
    <property type="protein sequence ID" value="TRZ03788.1"/>
    <property type="molecule type" value="Genomic_DNA"/>
</dbReference>
<keyword evidence="1" id="KW-1133">Transmembrane helix</keyword>
<keyword evidence="1" id="KW-0812">Transmembrane</keyword>
<dbReference type="Gene3D" id="2.60.40.10">
    <property type="entry name" value="Immunoglobulins"/>
    <property type="match status" value="1"/>
</dbReference>
<evidence type="ECO:0000256" key="1">
    <source>
        <dbReference type="SAM" id="Phobius"/>
    </source>
</evidence>
<evidence type="ECO:0000313" key="3">
    <source>
        <dbReference type="Proteomes" id="UP000316079"/>
    </source>
</evidence>
<dbReference type="AlphaFoldDB" id="A0A553RNP3"/>
<reference evidence="2 3" key="1">
    <citation type="journal article" date="2019" name="Sci. Data">
        <title>Hybrid genome assembly and annotation of Danionella translucida.</title>
        <authorList>
            <person name="Kadobianskyi M."/>
            <person name="Schulze L."/>
            <person name="Schuelke M."/>
            <person name="Judkewitz B."/>
        </authorList>
    </citation>
    <scope>NUCLEOTIDE SEQUENCE [LARGE SCALE GENOMIC DNA]</scope>
    <source>
        <strain evidence="2 3">Bolton</strain>
    </source>
</reference>
<keyword evidence="1" id="KW-0472">Membrane</keyword>
<dbReference type="InterPro" id="IPR013783">
    <property type="entry name" value="Ig-like_fold"/>
</dbReference>
<evidence type="ECO:0008006" key="4">
    <source>
        <dbReference type="Google" id="ProtNLM"/>
    </source>
</evidence>
<accession>A0A553RNP3</accession>
<gene>
    <name evidence="2" type="ORF">DNTS_020914</name>
</gene>
<keyword evidence="3" id="KW-1185">Reference proteome</keyword>
<comment type="caution">
    <text evidence="2">The sequence shown here is derived from an EMBL/GenBank/DDBJ whole genome shotgun (WGS) entry which is preliminary data.</text>
</comment>
<dbReference type="Proteomes" id="UP000316079">
    <property type="component" value="Unassembled WGS sequence"/>
</dbReference>
<feature type="transmembrane region" description="Helical" evidence="1">
    <location>
        <begin position="140"/>
        <end position="159"/>
    </location>
</feature>
<evidence type="ECO:0000313" key="2">
    <source>
        <dbReference type="EMBL" id="TRZ03788.1"/>
    </source>
</evidence>
<protein>
    <recommendedName>
        <fullName evidence="4">Ig-like domain-containing protein</fullName>
    </recommendedName>
</protein>
<organism evidence="2 3">
    <name type="scientific">Danionella cerebrum</name>
    <dbReference type="NCBI Taxonomy" id="2873325"/>
    <lineage>
        <taxon>Eukaryota</taxon>
        <taxon>Metazoa</taxon>
        <taxon>Chordata</taxon>
        <taxon>Craniata</taxon>
        <taxon>Vertebrata</taxon>
        <taxon>Euteleostomi</taxon>
        <taxon>Actinopterygii</taxon>
        <taxon>Neopterygii</taxon>
        <taxon>Teleostei</taxon>
        <taxon>Ostariophysi</taxon>
        <taxon>Cypriniformes</taxon>
        <taxon>Danionidae</taxon>
        <taxon>Danioninae</taxon>
        <taxon>Danionella</taxon>
    </lineage>
</organism>